<evidence type="ECO:0000313" key="3">
    <source>
        <dbReference type="EMBL" id="MBB5753733.1"/>
    </source>
</evidence>
<evidence type="ECO:0000313" key="4">
    <source>
        <dbReference type="Proteomes" id="UP000523821"/>
    </source>
</evidence>
<organism evidence="3 4">
    <name type="scientific">Prosthecomicrobium pneumaticum</name>
    <dbReference type="NCBI Taxonomy" id="81895"/>
    <lineage>
        <taxon>Bacteria</taxon>
        <taxon>Pseudomonadati</taxon>
        <taxon>Pseudomonadota</taxon>
        <taxon>Alphaproteobacteria</taxon>
        <taxon>Hyphomicrobiales</taxon>
        <taxon>Kaistiaceae</taxon>
        <taxon>Prosthecomicrobium</taxon>
    </lineage>
</organism>
<dbReference type="GO" id="GO:0008684">
    <property type="term" value="F:2-oxopent-4-enoate hydratase activity"/>
    <property type="evidence" value="ECO:0007669"/>
    <property type="project" value="UniProtKB-EC"/>
</dbReference>
<dbReference type="InterPro" id="IPR011234">
    <property type="entry name" value="Fumarylacetoacetase-like_C"/>
</dbReference>
<dbReference type="InterPro" id="IPR050772">
    <property type="entry name" value="Hydratase-Decarb/MhpD_sf"/>
</dbReference>
<sequence>MDRIAAIADAFIAARAAGTALDAFPLSQPETLDEAYRIQDREVDEIGAALPGWKIAGVRPDLRAALGAERVAGPITRLVDARRADGAVEVPVVAGGFAAAEAEFVLLLGRDLPPRAEGYAAEDLAAAVAAVHIGAEIAGSPLATLNDLGPTAVVSDHGNNAAIVIGPAIGDWRARPLESLTSRVAIDGATIGEGDAARVAGGPLAAFAFLVANLARRGRGLRAGDWISTGATTGVHVITPGSVATFDFGAAGAFEVRIVAQPRGA</sequence>
<dbReference type="Proteomes" id="UP000523821">
    <property type="component" value="Unassembled WGS sequence"/>
</dbReference>
<dbReference type="AlphaFoldDB" id="A0A7W9FN42"/>
<dbReference type="Pfam" id="PF01557">
    <property type="entry name" value="FAA_hydrolase"/>
    <property type="match status" value="1"/>
</dbReference>
<feature type="domain" description="Fumarylacetoacetase-like C-terminal" evidence="2">
    <location>
        <begin position="88"/>
        <end position="258"/>
    </location>
</feature>
<evidence type="ECO:0000256" key="1">
    <source>
        <dbReference type="ARBA" id="ARBA00023239"/>
    </source>
</evidence>
<dbReference type="PANTHER" id="PTHR30143:SF0">
    <property type="entry name" value="2-KETO-4-PENTENOATE HYDRATASE"/>
    <property type="match status" value="1"/>
</dbReference>
<reference evidence="3 4" key="1">
    <citation type="submission" date="2020-08" db="EMBL/GenBank/DDBJ databases">
        <title>Genomic Encyclopedia of Type Strains, Phase IV (KMG-IV): sequencing the most valuable type-strain genomes for metagenomic binning, comparative biology and taxonomic classification.</title>
        <authorList>
            <person name="Goeker M."/>
        </authorList>
    </citation>
    <scope>NUCLEOTIDE SEQUENCE [LARGE SCALE GENOMIC DNA]</scope>
    <source>
        <strain evidence="3 4">DSM 16268</strain>
    </source>
</reference>
<name>A0A7W9FN42_9HYPH</name>
<dbReference type="GO" id="GO:0005737">
    <property type="term" value="C:cytoplasm"/>
    <property type="evidence" value="ECO:0007669"/>
    <property type="project" value="TreeGrafter"/>
</dbReference>
<protein>
    <submittedName>
        <fullName evidence="3">2-keto-4-pentenoate hydratase</fullName>
        <ecNumber evidence="3">4.2.1.80</ecNumber>
    </submittedName>
</protein>
<dbReference type="Gene3D" id="3.90.850.10">
    <property type="entry name" value="Fumarylacetoacetase-like, C-terminal domain"/>
    <property type="match status" value="1"/>
</dbReference>
<evidence type="ECO:0000259" key="2">
    <source>
        <dbReference type="Pfam" id="PF01557"/>
    </source>
</evidence>
<dbReference type="EMBL" id="JACHOO010000005">
    <property type="protein sequence ID" value="MBB5753733.1"/>
    <property type="molecule type" value="Genomic_DNA"/>
</dbReference>
<dbReference type="EC" id="4.2.1.80" evidence="3"/>
<keyword evidence="4" id="KW-1185">Reference proteome</keyword>
<dbReference type="InterPro" id="IPR036663">
    <property type="entry name" value="Fumarylacetoacetase_C_sf"/>
</dbReference>
<dbReference type="PANTHER" id="PTHR30143">
    <property type="entry name" value="ACID HYDRATASE"/>
    <property type="match status" value="1"/>
</dbReference>
<dbReference type="SUPFAM" id="SSF56529">
    <property type="entry name" value="FAH"/>
    <property type="match status" value="1"/>
</dbReference>
<keyword evidence="1 3" id="KW-0456">Lyase</keyword>
<proteinExistence type="predicted"/>
<dbReference type="RefSeq" id="WP_183856828.1">
    <property type="nucleotide sequence ID" value="NZ_JACHOO010000005.1"/>
</dbReference>
<comment type="caution">
    <text evidence="3">The sequence shown here is derived from an EMBL/GenBank/DDBJ whole genome shotgun (WGS) entry which is preliminary data.</text>
</comment>
<accession>A0A7W9FN42</accession>
<gene>
    <name evidence="3" type="ORF">GGQ63_002803</name>
</gene>